<evidence type="ECO:0000256" key="1">
    <source>
        <dbReference type="SAM" id="Phobius"/>
    </source>
</evidence>
<evidence type="ECO:0000313" key="3">
    <source>
        <dbReference type="Proteomes" id="UP000037035"/>
    </source>
</evidence>
<keyword evidence="1" id="KW-0472">Membrane</keyword>
<protein>
    <submittedName>
        <fullName evidence="2">Uncharacterized protein</fullName>
    </submittedName>
</protein>
<dbReference type="AlphaFoldDB" id="A0A0L6UHM5"/>
<keyword evidence="3" id="KW-1185">Reference proteome</keyword>
<comment type="caution">
    <text evidence="2">The sequence shown here is derived from an EMBL/GenBank/DDBJ whole genome shotgun (WGS) entry which is preliminary data.</text>
</comment>
<dbReference type="Proteomes" id="UP000037035">
    <property type="component" value="Unassembled WGS sequence"/>
</dbReference>
<name>A0A0L6UHM5_9BASI</name>
<evidence type="ECO:0000313" key="2">
    <source>
        <dbReference type="EMBL" id="KNZ48018.1"/>
    </source>
</evidence>
<feature type="transmembrane region" description="Helical" evidence="1">
    <location>
        <begin position="235"/>
        <end position="255"/>
    </location>
</feature>
<organism evidence="2 3">
    <name type="scientific">Puccinia sorghi</name>
    <dbReference type="NCBI Taxonomy" id="27349"/>
    <lineage>
        <taxon>Eukaryota</taxon>
        <taxon>Fungi</taxon>
        <taxon>Dikarya</taxon>
        <taxon>Basidiomycota</taxon>
        <taxon>Pucciniomycotina</taxon>
        <taxon>Pucciniomycetes</taxon>
        <taxon>Pucciniales</taxon>
        <taxon>Pucciniaceae</taxon>
        <taxon>Puccinia</taxon>
    </lineage>
</organism>
<proteinExistence type="predicted"/>
<dbReference type="VEuPathDB" id="FungiDB:VP01_596g3"/>
<gene>
    <name evidence="2" type="ORF">VP01_596g3</name>
</gene>
<keyword evidence="1" id="KW-0812">Transmembrane</keyword>
<sequence>MILGVSCSVVHWSICPFVPPRIDNVEYFLIQWELSHAARGICCYDVGEKQDYHTCGNMKPNPHHMLLEAKENLTNILNHHHNETLNLWLLPILTSWRSAKPFVQCPEESFQQLSWHSSRPKVLPGKHPFAAEIHISFGVPSICFLDWILKQGNPSNGQKKGQTTFDNQGEGCCHWNGGQCIECIAGHSSIDTTNINVLFWPVMTNKKIKKNAEGLFNFFYLFVSPTLKCTPPQTFVIFVPFLQFFFFFFVVVKIFPGTKQGSMEKWIAEGLSNWGRYLDVNTCAGSWSAFQNTYFVVWWTTYWPLEPPLEWPLGPLSSAGNRMTVSCDQPNVLEGDLAGRSAQGDV</sequence>
<dbReference type="EMBL" id="LAVV01011240">
    <property type="protein sequence ID" value="KNZ48018.1"/>
    <property type="molecule type" value="Genomic_DNA"/>
</dbReference>
<keyword evidence="1" id="KW-1133">Transmembrane helix</keyword>
<reference evidence="2 3" key="1">
    <citation type="submission" date="2015-08" db="EMBL/GenBank/DDBJ databases">
        <title>Next Generation Sequencing and Analysis of the Genome of Puccinia sorghi L Schw, the Causal Agent of Maize Common Rust.</title>
        <authorList>
            <person name="Rochi L."/>
            <person name="Burguener G."/>
            <person name="Darino M."/>
            <person name="Turjanski A."/>
            <person name="Kreff E."/>
            <person name="Dieguez M.J."/>
            <person name="Sacco F."/>
        </authorList>
    </citation>
    <scope>NUCLEOTIDE SEQUENCE [LARGE SCALE GENOMIC DNA]</scope>
    <source>
        <strain evidence="2 3">RO10H11247</strain>
    </source>
</reference>
<accession>A0A0L6UHM5</accession>